<protein>
    <recommendedName>
        <fullName evidence="11">C2H2-type domain-containing protein</fullName>
    </recommendedName>
</protein>
<feature type="compositionally biased region" description="Low complexity" evidence="10">
    <location>
        <begin position="341"/>
        <end position="366"/>
    </location>
</feature>
<feature type="compositionally biased region" description="Polar residues" evidence="10">
    <location>
        <begin position="317"/>
        <end position="330"/>
    </location>
</feature>
<feature type="compositionally biased region" description="Low complexity" evidence="10">
    <location>
        <begin position="252"/>
        <end position="263"/>
    </location>
</feature>
<dbReference type="GO" id="GO:0008270">
    <property type="term" value="F:zinc ion binding"/>
    <property type="evidence" value="ECO:0007669"/>
    <property type="project" value="UniProtKB-KW"/>
</dbReference>
<dbReference type="AlphaFoldDB" id="A0ABD1CNP0"/>
<evidence type="ECO:0000256" key="4">
    <source>
        <dbReference type="ARBA" id="ARBA00022771"/>
    </source>
</evidence>
<keyword evidence="5" id="KW-0862">Zinc</keyword>
<evidence type="ECO:0000313" key="13">
    <source>
        <dbReference type="Proteomes" id="UP001562425"/>
    </source>
</evidence>
<feature type="region of interest" description="Disordered" evidence="10">
    <location>
        <begin position="244"/>
        <end position="263"/>
    </location>
</feature>
<dbReference type="InterPro" id="IPR051497">
    <property type="entry name" value="Dev/Hematopoietic_TF"/>
</dbReference>
<evidence type="ECO:0000256" key="6">
    <source>
        <dbReference type="ARBA" id="ARBA00023015"/>
    </source>
</evidence>
<keyword evidence="2" id="KW-0479">Metal-binding</keyword>
<dbReference type="InterPro" id="IPR013087">
    <property type="entry name" value="Znf_C2H2_type"/>
</dbReference>
<sequence>MRRSLYYASTLFGPIQAQPNSAPRPLKRQRLMAPSRLALTGGKLNGTGGLLGNPGQVSAQQQQQQQQLQLQAAVAAANSPSAAAAAAVLGGYYGAGAGVNGGNGLPPGSVLGVANGGGGGGGGYLNNNGYLMNGDVTGTLASYTNGQHVVGPYKTYSNPDTLICGNCREMFTDLTELLDHKKAYCKLRFTCKCVSPTIVTKNKSTPPSAKLLCVACKDSFSNPWDLMVHAQAAHMVNIYELGDSSDEEKSSTGESSSSVSSADSLALVVPKRLHANGEKTVGTSTNGNALHHDLLAQGELDHDDKDKSCEQNEDSDAVSSNGGMQLGSSTEDIHQLENGHSSLSGGTSSTASSPSPSLPIGSSTGSASSPNDASQPTRACIMTALSIDTKSNPEATVALKMVTSTLGISLTNGGATLTAATQ</sequence>
<comment type="subcellular location">
    <subcellularLocation>
        <location evidence="1">Nucleus</location>
    </subcellularLocation>
</comment>
<evidence type="ECO:0000313" key="12">
    <source>
        <dbReference type="EMBL" id="KAL1378040.1"/>
    </source>
</evidence>
<dbReference type="PROSITE" id="PS00028">
    <property type="entry name" value="ZINC_FINGER_C2H2_1"/>
    <property type="match status" value="1"/>
</dbReference>
<comment type="caution">
    <text evidence="12">The sequence shown here is derived from an EMBL/GenBank/DDBJ whole genome shotgun (WGS) entry which is preliminary data.</text>
</comment>
<gene>
    <name evidence="12" type="ORF">pipiens_004062</name>
</gene>
<keyword evidence="6" id="KW-0805">Transcription regulation</keyword>
<keyword evidence="3" id="KW-0677">Repeat</keyword>
<dbReference type="PANTHER" id="PTHR45993:SF6">
    <property type="entry name" value="C2H2-TYPE DOMAIN-CONTAINING PROTEIN"/>
    <property type="match status" value="1"/>
</dbReference>
<dbReference type="PANTHER" id="PTHR45993">
    <property type="entry name" value="B-CELL LYMPHOMA/LEUKEMIA 11"/>
    <property type="match status" value="1"/>
</dbReference>
<feature type="domain" description="C2H2-type" evidence="11">
    <location>
        <begin position="213"/>
        <end position="234"/>
    </location>
</feature>
<evidence type="ECO:0000256" key="2">
    <source>
        <dbReference type="ARBA" id="ARBA00022723"/>
    </source>
</evidence>
<keyword evidence="7" id="KW-0238">DNA-binding</keyword>
<evidence type="ECO:0000256" key="3">
    <source>
        <dbReference type="ARBA" id="ARBA00022737"/>
    </source>
</evidence>
<accession>A0ABD1CNP0</accession>
<keyword evidence="4" id="KW-0863">Zinc-finger</keyword>
<keyword evidence="13" id="KW-1185">Reference proteome</keyword>
<dbReference type="Proteomes" id="UP001562425">
    <property type="component" value="Unassembled WGS sequence"/>
</dbReference>
<dbReference type="GO" id="GO:0003677">
    <property type="term" value="F:DNA binding"/>
    <property type="evidence" value="ECO:0007669"/>
    <property type="project" value="UniProtKB-KW"/>
</dbReference>
<evidence type="ECO:0000259" key="11">
    <source>
        <dbReference type="PROSITE" id="PS00028"/>
    </source>
</evidence>
<organism evidence="12 13">
    <name type="scientific">Culex pipiens pipiens</name>
    <name type="common">Northern house mosquito</name>
    <dbReference type="NCBI Taxonomy" id="38569"/>
    <lineage>
        <taxon>Eukaryota</taxon>
        <taxon>Metazoa</taxon>
        <taxon>Ecdysozoa</taxon>
        <taxon>Arthropoda</taxon>
        <taxon>Hexapoda</taxon>
        <taxon>Insecta</taxon>
        <taxon>Pterygota</taxon>
        <taxon>Neoptera</taxon>
        <taxon>Endopterygota</taxon>
        <taxon>Diptera</taxon>
        <taxon>Nematocera</taxon>
        <taxon>Culicoidea</taxon>
        <taxon>Culicidae</taxon>
        <taxon>Culicinae</taxon>
        <taxon>Culicini</taxon>
        <taxon>Culex</taxon>
        <taxon>Culex</taxon>
    </lineage>
</organism>
<dbReference type="EMBL" id="JBEHCU010010559">
    <property type="protein sequence ID" value="KAL1378040.1"/>
    <property type="molecule type" value="Genomic_DNA"/>
</dbReference>
<proteinExistence type="predicted"/>
<feature type="region of interest" description="Disordered" evidence="10">
    <location>
        <begin position="303"/>
        <end position="375"/>
    </location>
</feature>
<reference evidence="12 13" key="1">
    <citation type="submission" date="2024-05" db="EMBL/GenBank/DDBJ databases">
        <title>Culex pipiens pipiens assembly and annotation.</title>
        <authorList>
            <person name="Alout H."/>
            <person name="Durand T."/>
        </authorList>
    </citation>
    <scope>NUCLEOTIDE SEQUENCE [LARGE SCALE GENOMIC DNA]</scope>
    <source>
        <strain evidence="12">HA-2024</strain>
        <tissue evidence="12">Whole body</tissue>
    </source>
</reference>
<evidence type="ECO:0000256" key="7">
    <source>
        <dbReference type="ARBA" id="ARBA00023125"/>
    </source>
</evidence>
<name>A0ABD1CNP0_CULPP</name>
<evidence type="ECO:0000256" key="1">
    <source>
        <dbReference type="ARBA" id="ARBA00004123"/>
    </source>
</evidence>
<evidence type="ECO:0000256" key="9">
    <source>
        <dbReference type="ARBA" id="ARBA00023242"/>
    </source>
</evidence>
<evidence type="ECO:0000256" key="5">
    <source>
        <dbReference type="ARBA" id="ARBA00022833"/>
    </source>
</evidence>
<dbReference type="GO" id="GO:0005634">
    <property type="term" value="C:nucleus"/>
    <property type="evidence" value="ECO:0007669"/>
    <property type="project" value="UniProtKB-SubCell"/>
</dbReference>
<evidence type="ECO:0000256" key="10">
    <source>
        <dbReference type="SAM" id="MobiDB-lite"/>
    </source>
</evidence>
<keyword evidence="8" id="KW-0804">Transcription</keyword>
<keyword evidence="9" id="KW-0539">Nucleus</keyword>
<evidence type="ECO:0000256" key="8">
    <source>
        <dbReference type="ARBA" id="ARBA00023163"/>
    </source>
</evidence>